<accession>A0A4Y2T3C7</accession>
<feature type="transmembrane region" description="Helical" evidence="2">
    <location>
        <begin position="55"/>
        <end position="75"/>
    </location>
</feature>
<keyword evidence="2" id="KW-1133">Transmembrane helix</keyword>
<evidence type="ECO:0000256" key="1">
    <source>
        <dbReference type="SAM" id="MobiDB-lite"/>
    </source>
</evidence>
<proteinExistence type="predicted"/>
<evidence type="ECO:0000313" key="3">
    <source>
        <dbReference type="EMBL" id="GBN93625.1"/>
    </source>
</evidence>
<sequence length="88" mass="9880">MTQTRPKSELQAPPSEPISLRRKSEGKSKPCCLYDGAMSCKAEHSSDRTRNRRPFNFLSFYVTPPVEILTIVYGFSSVASTETHLSNI</sequence>
<feature type="region of interest" description="Disordered" evidence="1">
    <location>
        <begin position="1"/>
        <end position="28"/>
    </location>
</feature>
<keyword evidence="2" id="KW-0812">Transmembrane</keyword>
<keyword evidence="4" id="KW-1185">Reference proteome</keyword>
<dbReference type="EMBL" id="BGPR01025041">
    <property type="protein sequence ID" value="GBN93625.1"/>
    <property type="molecule type" value="Genomic_DNA"/>
</dbReference>
<name>A0A4Y2T3C7_ARAVE</name>
<evidence type="ECO:0000313" key="4">
    <source>
        <dbReference type="Proteomes" id="UP000499080"/>
    </source>
</evidence>
<organism evidence="3 4">
    <name type="scientific">Araneus ventricosus</name>
    <name type="common">Orbweaver spider</name>
    <name type="synonym">Epeira ventricosa</name>
    <dbReference type="NCBI Taxonomy" id="182803"/>
    <lineage>
        <taxon>Eukaryota</taxon>
        <taxon>Metazoa</taxon>
        <taxon>Ecdysozoa</taxon>
        <taxon>Arthropoda</taxon>
        <taxon>Chelicerata</taxon>
        <taxon>Arachnida</taxon>
        <taxon>Araneae</taxon>
        <taxon>Araneomorphae</taxon>
        <taxon>Entelegynae</taxon>
        <taxon>Araneoidea</taxon>
        <taxon>Araneidae</taxon>
        <taxon>Araneus</taxon>
    </lineage>
</organism>
<dbReference type="AlphaFoldDB" id="A0A4Y2T3C7"/>
<reference evidence="3 4" key="1">
    <citation type="journal article" date="2019" name="Sci. Rep.">
        <title>Orb-weaving spider Araneus ventricosus genome elucidates the spidroin gene catalogue.</title>
        <authorList>
            <person name="Kono N."/>
            <person name="Nakamura H."/>
            <person name="Ohtoshi R."/>
            <person name="Moran D.A.P."/>
            <person name="Shinohara A."/>
            <person name="Yoshida Y."/>
            <person name="Fujiwara M."/>
            <person name="Mori M."/>
            <person name="Tomita M."/>
            <person name="Arakawa K."/>
        </authorList>
    </citation>
    <scope>NUCLEOTIDE SEQUENCE [LARGE SCALE GENOMIC DNA]</scope>
</reference>
<comment type="caution">
    <text evidence="3">The sequence shown here is derived from an EMBL/GenBank/DDBJ whole genome shotgun (WGS) entry which is preliminary data.</text>
</comment>
<gene>
    <name evidence="3" type="ORF">AVEN_102182_1</name>
</gene>
<dbReference type="Proteomes" id="UP000499080">
    <property type="component" value="Unassembled WGS sequence"/>
</dbReference>
<protein>
    <submittedName>
        <fullName evidence="3">Uncharacterized protein</fullName>
    </submittedName>
</protein>
<evidence type="ECO:0000256" key="2">
    <source>
        <dbReference type="SAM" id="Phobius"/>
    </source>
</evidence>
<keyword evidence="2" id="KW-0472">Membrane</keyword>